<dbReference type="RefSeq" id="XP_058327856.1">
    <property type="nucleotide sequence ID" value="XM_058477511.1"/>
</dbReference>
<feature type="domain" description="Asparaginase/glutaminase C-terminal" evidence="7">
    <location>
        <begin position="241"/>
        <end position="347"/>
    </location>
</feature>
<keyword evidence="9" id="KW-1185">Reference proteome</keyword>
<name>A0A9W9NRM2_9EURO</name>
<dbReference type="Gene3D" id="3.40.50.40">
    <property type="match status" value="1"/>
</dbReference>
<dbReference type="GeneID" id="83204814"/>
<reference evidence="8" key="1">
    <citation type="submission" date="2022-11" db="EMBL/GenBank/DDBJ databases">
        <authorList>
            <person name="Petersen C."/>
        </authorList>
    </citation>
    <scope>NUCLEOTIDE SEQUENCE</scope>
    <source>
        <strain evidence="8">IBT 19713</strain>
    </source>
</reference>
<evidence type="ECO:0000256" key="2">
    <source>
        <dbReference type="ARBA" id="ARBA00022801"/>
    </source>
</evidence>
<evidence type="ECO:0000256" key="1">
    <source>
        <dbReference type="ARBA" id="ARBA00012920"/>
    </source>
</evidence>
<evidence type="ECO:0000256" key="4">
    <source>
        <dbReference type="PROSITE-ProRule" id="PRU00023"/>
    </source>
</evidence>
<dbReference type="EMBL" id="JAPQKS010000006">
    <property type="protein sequence ID" value="KAJ5223673.1"/>
    <property type="molecule type" value="Genomic_DNA"/>
</dbReference>
<dbReference type="PRINTS" id="PR00139">
    <property type="entry name" value="ASNGLNASE"/>
</dbReference>
<evidence type="ECO:0000256" key="5">
    <source>
        <dbReference type="SAM" id="MobiDB-lite"/>
    </source>
</evidence>
<dbReference type="GO" id="GO:0009066">
    <property type="term" value="P:aspartate family amino acid metabolic process"/>
    <property type="evidence" value="ECO:0007669"/>
    <property type="project" value="UniProtKB-ARBA"/>
</dbReference>
<dbReference type="SUPFAM" id="SSF53774">
    <property type="entry name" value="Glutaminase/Asparaginase"/>
    <property type="match status" value="1"/>
</dbReference>
<dbReference type="PANTHER" id="PTHR11707">
    <property type="entry name" value="L-ASPARAGINASE"/>
    <property type="match status" value="1"/>
</dbReference>
<gene>
    <name evidence="8" type="ORF">N7468_008215</name>
</gene>
<dbReference type="SUPFAM" id="SSF48403">
    <property type="entry name" value="Ankyrin repeat"/>
    <property type="match status" value="1"/>
</dbReference>
<evidence type="ECO:0000259" key="7">
    <source>
        <dbReference type="Pfam" id="PF17763"/>
    </source>
</evidence>
<dbReference type="Gene3D" id="3.40.50.1170">
    <property type="entry name" value="L-asparaginase, N-terminal domain"/>
    <property type="match status" value="1"/>
</dbReference>
<feature type="compositionally biased region" description="Basic and acidic residues" evidence="5">
    <location>
        <begin position="512"/>
        <end position="527"/>
    </location>
</feature>
<dbReference type="InterPro" id="IPR027474">
    <property type="entry name" value="L-asparaginase_N"/>
</dbReference>
<dbReference type="Pfam" id="PF12796">
    <property type="entry name" value="Ank_2"/>
    <property type="match status" value="1"/>
</dbReference>
<dbReference type="InterPro" id="IPR041725">
    <property type="entry name" value="L-asparaginase_I"/>
</dbReference>
<dbReference type="InterPro" id="IPR040919">
    <property type="entry name" value="Asparaginase_C"/>
</dbReference>
<dbReference type="OrthoDB" id="542841at2759"/>
<dbReference type="InterPro" id="IPR036770">
    <property type="entry name" value="Ankyrin_rpt-contain_sf"/>
</dbReference>
<keyword evidence="4" id="KW-0040">ANK repeat</keyword>
<dbReference type="Proteomes" id="UP001150941">
    <property type="component" value="Unassembled WGS sequence"/>
</dbReference>
<feature type="active site" description="O-isoaspartyl threonine intermediate" evidence="3">
    <location>
        <position position="77"/>
    </location>
</feature>
<dbReference type="EC" id="3.5.1.1" evidence="1"/>
<dbReference type="SMART" id="SM00870">
    <property type="entry name" value="Asparaginase"/>
    <property type="match status" value="1"/>
</dbReference>
<dbReference type="InterPro" id="IPR006034">
    <property type="entry name" value="Asparaginase/glutaminase-like"/>
</dbReference>
<dbReference type="InterPro" id="IPR002110">
    <property type="entry name" value="Ankyrin_rpt"/>
</dbReference>
<dbReference type="InterPro" id="IPR027473">
    <property type="entry name" value="L-asparaginase_C"/>
</dbReference>
<feature type="repeat" description="ANK" evidence="4">
    <location>
        <begin position="455"/>
        <end position="487"/>
    </location>
</feature>
<dbReference type="Pfam" id="PF00710">
    <property type="entry name" value="Asparaginase"/>
    <property type="match status" value="1"/>
</dbReference>
<evidence type="ECO:0000259" key="6">
    <source>
        <dbReference type="Pfam" id="PF00710"/>
    </source>
</evidence>
<evidence type="ECO:0000313" key="8">
    <source>
        <dbReference type="EMBL" id="KAJ5223673.1"/>
    </source>
</evidence>
<dbReference type="GO" id="GO:0004067">
    <property type="term" value="F:asparaginase activity"/>
    <property type="evidence" value="ECO:0007669"/>
    <property type="project" value="UniProtKB-UniRule"/>
</dbReference>
<feature type="domain" description="L-asparaginase N-terminal" evidence="6">
    <location>
        <begin position="23"/>
        <end position="213"/>
    </location>
</feature>
<dbReference type="Gene3D" id="1.25.40.20">
    <property type="entry name" value="Ankyrin repeat-containing domain"/>
    <property type="match status" value="1"/>
</dbReference>
<keyword evidence="2" id="KW-0378">Hydrolase</keyword>
<reference evidence="8" key="2">
    <citation type="journal article" date="2023" name="IMA Fungus">
        <title>Comparative genomic study of the Penicillium genus elucidates a diverse pangenome and 15 lateral gene transfer events.</title>
        <authorList>
            <person name="Petersen C."/>
            <person name="Sorensen T."/>
            <person name="Nielsen M.R."/>
            <person name="Sondergaard T.E."/>
            <person name="Sorensen J.L."/>
            <person name="Fitzpatrick D.A."/>
            <person name="Frisvad J.C."/>
            <person name="Nielsen K.L."/>
        </authorList>
    </citation>
    <scope>NUCLEOTIDE SEQUENCE</scope>
    <source>
        <strain evidence="8">IBT 19713</strain>
    </source>
</reference>
<dbReference type="PIRSF" id="PIRSF500176">
    <property type="entry name" value="L_ASNase"/>
    <property type="match status" value="1"/>
</dbReference>
<evidence type="ECO:0000313" key="9">
    <source>
        <dbReference type="Proteomes" id="UP001150941"/>
    </source>
</evidence>
<dbReference type="PROSITE" id="PS51732">
    <property type="entry name" value="ASN_GLN_ASE_3"/>
    <property type="match status" value="1"/>
</dbReference>
<feature type="region of interest" description="Disordered" evidence="5">
    <location>
        <begin position="512"/>
        <end position="535"/>
    </location>
</feature>
<dbReference type="PROSITE" id="PS50088">
    <property type="entry name" value="ANK_REPEAT"/>
    <property type="match status" value="2"/>
</dbReference>
<dbReference type="PIRSF" id="PIRSF001220">
    <property type="entry name" value="L-ASNase_gatD"/>
    <property type="match status" value="1"/>
</dbReference>
<dbReference type="AlphaFoldDB" id="A0A9W9NRM2"/>
<dbReference type="PANTHER" id="PTHR11707:SF28">
    <property type="entry name" value="60 KDA LYSOPHOSPHOLIPASE"/>
    <property type="match status" value="1"/>
</dbReference>
<proteinExistence type="predicted"/>
<accession>A0A9W9NRM2</accession>
<feature type="repeat" description="ANK" evidence="4">
    <location>
        <begin position="422"/>
        <end position="454"/>
    </location>
</feature>
<dbReference type="InterPro" id="IPR037152">
    <property type="entry name" value="L-asparaginase_N_sf"/>
</dbReference>
<sequence length="535" mass="57991">MASPENTLPILGDKPREAILESRVLIIMTGGTICMQQSPSGFVPARGFQDKCMARVPSFNDGSEPLSMDVVTTAAGTVKEHQSLRTPVTAYGRRVRYTVYEFEELLDSSSIDAKGWAEIAQTVFQNYTLFDGFVILHGTDSLAYTCSALSFMLQNLGKPVVLTGSQAPMLELQNDATDNLLGSLVVAGHFMIPEVCLYFNNRLFRGIAITTSMRTNVNWDMVHRPTSLDHFRIHTNLDTTHVACLRIFPGIKPEMVDAVLKLNGLRGLILETFGAGNAPSGQDNAMINVLASAIQRGIVIVNITQCLTGSVSPVYATGMSLSRAGVVAGLDMTTEAALTKLAYLLAFPDATPESVAKDMSISLRGELTESSQPVFRHPDGALPERVQTLTAMGYAIAQGDLERVKTILNVERHWLLNDADYSGNTPIHLAATSPSISILHFLLSHGGSVHLRNRNGRTPLFLAANAGLSDHVLLLRKSGAHLHSDELPAAELLARRKPGVWGLAGIDPCENSQRELEENESSGDRSRWMMAGSAP</sequence>
<dbReference type="FunFam" id="1.25.40.20:FF:000284">
    <property type="entry name" value="Lysophospholipase, putative"/>
    <property type="match status" value="1"/>
</dbReference>
<dbReference type="PROSITE" id="PS50297">
    <property type="entry name" value="ANK_REP_REGION"/>
    <property type="match status" value="2"/>
</dbReference>
<dbReference type="SMART" id="SM00248">
    <property type="entry name" value="ANK"/>
    <property type="match status" value="3"/>
</dbReference>
<dbReference type="CDD" id="cd08963">
    <property type="entry name" value="L-asparaginase_I"/>
    <property type="match status" value="1"/>
</dbReference>
<dbReference type="FunFam" id="3.40.50.40:FF:000001">
    <property type="entry name" value="L-asparaginase 1"/>
    <property type="match status" value="1"/>
</dbReference>
<dbReference type="SFLD" id="SFLDS00057">
    <property type="entry name" value="Glutaminase/Asparaginase"/>
    <property type="match status" value="1"/>
</dbReference>
<dbReference type="Pfam" id="PF17763">
    <property type="entry name" value="Asparaginase_C"/>
    <property type="match status" value="1"/>
</dbReference>
<comment type="caution">
    <text evidence="8">The sequence shown here is derived from an EMBL/GenBank/DDBJ whole genome shotgun (WGS) entry which is preliminary data.</text>
</comment>
<evidence type="ECO:0000256" key="3">
    <source>
        <dbReference type="PIRSR" id="PIRSR001220-1"/>
    </source>
</evidence>
<protein>
    <recommendedName>
        <fullName evidence="1">asparaginase</fullName>
        <ecNumber evidence="1">3.5.1.1</ecNumber>
    </recommendedName>
</protein>
<dbReference type="InterPro" id="IPR036152">
    <property type="entry name" value="Asp/glu_Ase-like_sf"/>
</dbReference>
<organism evidence="8 9">
    <name type="scientific">Penicillium chermesinum</name>
    <dbReference type="NCBI Taxonomy" id="63820"/>
    <lineage>
        <taxon>Eukaryota</taxon>
        <taxon>Fungi</taxon>
        <taxon>Dikarya</taxon>
        <taxon>Ascomycota</taxon>
        <taxon>Pezizomycotina</taxon>
        <taxon>Eurotiomycetes</taxon>
        <taxon>Eurotiomycetidae</taxon>
        <taxon>Eurotiales</taxon>
        <taxon>Aspergillaceae</taxon>
        <taxon>Penicillium</taxon>
    </lineage>
</organism>